<dbReference type="EC" id="2.3.2.27" evidence="3"/>
<dbReference type="PROSITE" id="PS50011">
    <property type="entry name" value="PROTEIN_KINASE_DOM"/>
    <property type="match status" value="1"/>
</dbReference>
<dbReference type="PANTHER" id="PTHR45647:SF132">
    <property type="entry name" value="KINASE WITH ADENINE NUCLEOTIDE ALPHA HYDROLASES-LIKE DOMAIN-CONTAINING PROTEIN"/>
    <property type="match status" value="1"/>
</dbReference>
<dbReference type="GO" id="GO:0005524">
    <property type="term" value="F:ATP binding"/>
    <property type="evidence" value="ECO:0007669"/>
    <property type="project" value="UniProtKB-KW"/>
</dbReference>
<evidence type="ECO:0000256" key="6">
    <source>
        <dbReference type="ARBA" id="ARBA00022786"/>
    </source>
</evidence>
<dbReference type="Gene3D" id="3.30.200.20">
    <property type="entry name" value="Phosphorylase Kinase, domain 1"/>
    <property type="match status" value="1"/>
</dbReference>
<keyword evidence="12" id="KW-1185">Reference proteome</keyword>
<keyword evidence="5" id="KW-0547">Nucleotide-binding</keyword>
<name>A0A8J5H149_ZINOF</name>
<dbReference type="InterPro" id="IPR000719">
    <property type="entry name" value="Prot_kinase_dom"/>
</dbReference>
<dbReference type="CDD" id="cd01989">
    <property type="entry name" value="USP_STK_Ubox_N"/>
    <property type="match status" value="1"/>
</dbReference>
<evidence type="ECO:0000256" key="4">
    <source>
        <dbReference type="ARBA" id="ARBA00022679"/>
    </source>
</evidence>
<dbReference type="GO" id="GO:0004672">
    <property type="term" value="F:protein kinase activity"/>
    <property type="evidence" value="ECO:0007669"/>
    <property type="project" value="InterPro"/>
</dbReference>
<evidence type="ECO:0000256" key="5">
    <source>
        <dbReference type="ARBA" id="ARBA00022741"/>
    </source>
</evidence>
<keyword evidence="6" id="KW-0833">Ubl conjugation pathway</keyword>
<dbReference type="FunFam" id="1.10.510.10:FF:000498">
    <property type="entry name" value="U-box domain-containing protein 51"/>
    <property type="match status" value="1"/>
</dbReference>
<evidence type="ECO:0000256" key="2">
    <source>
        <dbReference type="ARBA" id="ARBA00004906"/>
    </source>
</evidence>
<keyword evidence="8" id="KW-0175">Coiled coil</keyword>
<dbReference type="Gene3D" id="3.40.50.620">
    <property type="entry name" value="HUPs"/>
    <property type="match status" value="1"/>
</dbReference>
<dbReference type="Pfam" id="PF07714">
    <property type="entry name" value="PK_Tyr_Ser-Thr"/>
    <property type="match status" value="1"/>
</dbReference>
<evidence type="ECO:0000313" key="11">
    <source>
        <dbReference type="EMBL" id="KAG6517494.1"/>
    </source>
</evidence>
<gene>
    <name evidence="11" type="ORF">ZIOFF_020886</name>
</gene>
<dbReference type="InterPro" id="IPR001245">
    <property type="entry name" value="Ser-Thr/Tyr_kinase_cat_dom"/>
</dbReference>
<feature type="region of interest" description="Disordered" evidence="9">
    <location>
        <begin position="186"/>
        <end position="225"/>
    </location>
</feature>
<keyword evidence="4" id="KW-0808">Transferase</keyword>
<evidence type="ECO:0000256" key="7">
    <source>
        <dbReference type="ARBA" id="ARBA00022840"/>
    </source>
</evidence>
<evidence type="ECO:0000256" key="1">
    <source>
        <dbReference type="ARBA" id="ARBA00000900"/>
    </source>
</evidence>
<reference evidence="11 12" key="1">
    <citation type="submission" date="2020-08" db="EMBL/GenBank/DDBJ databases">
        <title>Plant Genome Project.</title>
        <authorList>
            <person name="Zhang R.-G."/>
        </authorList>
    </citation>
    <scope>NUCLEOTIDE SEQUENCE [LARGE SCALE GENOMIC DNA]</scope>
    <source>
        <tissue evidence="11">Rhizome</tissue>
    </source>
</reference>
<proteinExistence type="predicted"/>
<feature type="domain" description="Protein kinase" evidence="10">
    <location>
        <begin position="389"/>
        <end position="658"/>
    </location>
</feature>
<accession>A0A8J5H149</accession>
<dbReference type="InterPro" id="IPR051348">
    <property type="entry name" value="U-box_ubiquitin_ligases"/>
</dbReference>
<feature type="compositionally biased region" description="Low complexity" evidence="9">
    <location>
        <begin position="211"/>
        <end position="224"/>
    </location>
</feature>
<dbReference type="SMART" id="SM00220">
    <property type="entry name" value="S_TKc"/>
    <property type="match status" value="1"/>
</dbReference>
<dbReference type="SUPFAM" id="SSF56112">
    <property type="entry name" value="Protein kinase-like (PK-like)"/>
    <property type="match status" value="1"/>
</dbReference>
<comment type="pathway">
    <text evidence="2">Protein modification; protein ubiquitination.</text>
</comment>
<dbReference type="InterPro" id="IPR008271">
    <property type="entry name" value="Ser/Thr_kinase_AS"/>
</dbReference>
<keyword evidence="7" id="KW-0067">ATP-binding</keyword>
<comment type="catalytic activity">
    <reaction evidence="1">
        <text>S-ubiquitinyl-[E2 ubiquitin-conjugating enzyme]-L-cysteine + [acceptor protein]-L-lysine = [E2 ubiquitin-conjugating enzyme]-L-cysteine + N(6)-ubiquitinyl-[acceptor protein]-L-lysine.</text>
        <dbReference type="EC" id="2.3.2.27"/>
    </reaction>
</comment>
<dbReference type="EMBL" id="JACMSC010000006">
    <property type="protein sequence ID" value="KAG6517494.1"/>
    <property type="molecule type" value="Genomic_DNA"/>
</dbReference>
<dbReference type="InterPro" id="IPR014729">
    <property type="entry name" value="Rossmann-like_a/b/a_fold"/>
</dbReference>
<dbReference type="AlphaFoldDB" id="A0A8J5H149"/>
<evidence type="ECO:0000256" key="3">
    <source>
        <dbReference type="ARBA" id="ARBA00012483"/>
    </source>
</evidence>
<dbReference type="PANTHER" id="PTHR45647">
    <property type="entry name" value="OS02G0152300 PROTEIN"/>
    <property type="match status" value="1"/>
</dbReference>
<sequence length="694" mass="78428">MIEGARAQTVAVAVDKNKNSQIALKWALDNVVSKGQVIFLVHVKTKHSSTSFNQEDAVPSARDVLVPYRCFCRRKNVSELLLFLKHYITWLIDDKIQQISCKDIILEDTDVARAILDFVLVLISVLASCLRSFRSVDTSTMIHKHVPDFCTVYVISKGRISYTRKAIRPAPRQANSLLDLEDHRHADSETWKPSAEQESNRGMRHQTMRYSSNSSNSASNSSRASIDRLFTQQASDLDSKFLDSEPLDGEEIPPNIPYFGIFQEEIKAEMQRLRLQLKQTMKQRYCMTNEALAANKKAMQIRQWKLEAQTRTEDGSVIHAIKEQAKHMAALESAAAANRIAERESKRRIGEEKKALEESNAASCTLANSSYLRCRIYSIEEIEIATDYFAERRKIGEGGYGPVYRCHLDHTSVAVKVLRPDAAQGQAQFKQEVEILSCIRHPCMVLLLGACPEYGCLVYEYMANGSLEDRLFRRGNTPAIPWQHRFRIAAEIGTGLLFLHQNKPEPLVHRDLKPANILLDQNYVSKIGDVGLARLVPPSVADNVTQYHMTSAAGTFCYIDPEYQQTGMLGIKSDVYSFGVLLLQLLTARSPMGLTHQVELSIENGSFAEMLDPAVQDWPVEEALCLAKLSLKCAELRRKDRPDLKNVVMLELNRLKVLGEENMEQLMRSNRGCSTIMPSKILMLHLFLNLQHSI</sequence>
<dbReference type="InterPro" id="IPR011009">
    <property type="entry name" value="Kinase-like_dom_sf"/>
</dbReference>
<evidence type="ECO:0000259" key="10">
    <source>
        <dbReference type="PROSITE" id="PS50011"/>
    </source>
</evidence>
<dbReference type="GO" id="GO:0061630">
    <property type="term" value="F:ubiquitin protein ligase activity"/>
    <property type="evidence" value="ECO:0007669"/>
    <property type="project" value="UniProtKB-EC"/>
</dbReference>
<comment type="caution">
    <text evidence="11">The sequence shown here is derived from an EMBL/GenBank/DDBJ whole genome shotgun (WGS) entry which is preliminary data.</text>
</comment>
<evidence type="ECO:0000256" key="8">
    <source>
        <dbReference type="ARBA" id="ARBA00023054"/>
    </source>
</evidence>
<evidence type="ECO:0000256" key="9">
    <source>
        <dbReference type="SAM" id="MobiDB-lite"/>
    </source>
</evidence>
<protein>
    <recommendedName>
        <fullName evidence="3">RING-type E3 ubiquitin transferase</fullName>
        <ecNumber evidence="3">2.3.2.27</ecNumber>
    </recommendedName>
</protein>
<dbReference type="Proteomes" id="UP000734854">
    <property type="component" value="Unassembled WGS sequence"/>
</dbReference>
<dbReference type="FunFam" id="3.30.200.20:FF:000162">
    <property type="entry name" value="Adenine nucleotide alpha hydrolase-like domain kinase"/>
    <property type="match status" value="1"/>
</dbReference>
<organism evidence="11 12">
    <name type="scientific">Zingiber officinale</name>
    <name type="common">Ginger</name>
    <name type="synonym">Amomum zingiber</name>
    <dbReference type="NCBI Taxonomy" id="94328"/>
    <lineage>
        <taxon>Eukaryota</taxon>
        <taxon>Viridiplantae</taxon>
        <taxon>Streptophyta</taxon>
        <taxon>Embryophyta</taxon>
        <taxon>Tracheophyta</taxon>
        <taxon>Spermatophyta</taxon>
        <taxon>Magnoliopsida</taxon>
        <taxon>Liliopsida</taxon>
        <taxon>Zingiberales</taxon>
        <taxon>Zingiberaceae</taxon>
        <taxon>Zingiber</taxon>
    </lineage>
</organism>
<dbReference type="PROSITE" id="PS00108">
    <property type="entry name" value="PROTEIN_KINASE_ST"/>
    <property type="match status" value="1"/>
</dbReference>
<dbReference type="Gene3D" id="1.10.510.10">
    <property type="entry name" value="Transferase(Phosphotransferase) domain 1"/>
    <property type="match status" value="1"/>
</dbReference>
<evidence type="ECO:0000313" key="12">
    <source>
        <dbReference type="Proteomes" id="UP000734854"/>
    </source>
</evidence>